<dbReference type="Proteomes" id="UP000499080">
    <property type="component" value="Unassembled WGS sequence"/>
</dbReference>
<accession>A0A4Y2MFE3</accession>
<name>A0A4Y2MFE3_ARAVE</name>
<feature type="compositionally biased region" description="Basic and acidic residues" evidence="1">
    <location>
        <begin position="121"/>
        <end position="136"/>
    </location>
</feature>
<evidence type="ECO:0000313" key="3">
    <source>
        <dbReference type="Proteomes" id="UP000499080"/>
    </source>
</evidence>
<sequence length="227" mass="25797">MARKKLSPRERSTEDEGNSGEIDSDSSLELNSRRNTYRKKSQRNCSLKLSQNDSPESTEKRQREKPQGNCSEKNEKRPAIIKIFRRIDRKAKNIYLVDDKIDVRNEPATPSESKSDSNISNKEKSPHSLEPTSDKRSLFNSCAAQVVSRRTFIEHPTRTVKTNCGEHDFEEVNVRNLPGDRDASHPSTKSIDKTAKKVEIHVWNQPCDTDDLYSPVTDIAQTPGEAD</sequence>
<feature type="compositionally biased region" description="Polar residues" evidence="1">
    <location>
        <begin position="43"/>
        <end position="55"/>
    </location>
</feature>
<feature type="compositionally biased region" description="Basic and acidic residues" evidence="1">
    <location>
        <begin position="57"/>
        <end position="78"/>
    </location>
</feature>
<keyword evidence="3" id="KW-1185">Reference proteome</keyword>
<dbReference type="EMBL" id="BGPR01281932">
    <property type="protein sequence ID" value="GBN25861.1"/>
    <property type="molecule type" value="Genomic_DNA"/>
</dbReference>
<feature type="non-terminal residue" evidence="2">
    <location>
        <position position="227"/>
    </location>
</feature>
<protein>
    <submittedName>
        <fullName evidence="2">Uncharacterized protein</fullName>
    </submittedName>
</protein>
<organism evidence="2 3">
    <name type="scientific">Araneus ventricosus</name>
    <name type="common">Orbweaver spider</name>
    <name type="synonym">Epeira ventricosa</name>
    <dbReference type="NCBI Taxonomy" id="182803"/>
    <lineage>
        <taxon>Eukaryota</taxon>
        <taxon>Metazoa</taxon>
        <taxon>Ecdysozoa</taxon>
        <taxon>Arthropoda</taxon>
        <taxon>Chelicerata</taxon>
        <taxon>Arachnida</taxon>
        <taxon>Araneae</taxon>
        <taxon>Araneomorphae</taxon>
        <taxon>Entelegynae</taxon>
        <taxon>Araneoidea</taxon>
        <taxon>Araneidae</taxon>
        <taxon>Araneus</taxon>
    </lineage>
</organism>
<feature type="compositionally biased region" description="Acidic residues" evidence="1">
    <location>
        <begin position="15"/>
        <end position="26"/>
    </location>
</feature>
<gene>
    <name evidence="2" type="ORF">AVEN_93901_1</name>
</gene>
<reference evidence="2 3" key="1">
    <citation type="journal article" date="2019" name="Sci. Rep.">
        <title>Orb-weaving spider Araneus ventricosus genome elucidates the spidroin gene catalogue.</title>
        <authorList>
            <person name="Kono N."/>
            <person name="Nakamura H."/>
            <person name="Ohtoshi R."/>
            <person name="Moran D.A.P."/>
            <person name="Shinohara A."/>
            <person name="Yoshida Y."/>
            <person name="Fujiwara M."/>
            <person name="Mori M."/>
            <person name="Tomita M."/>
            <person name="Arakawa K."/>
        </authorList>
    </citation>
    <scope>NUCLEOTIDE SEQUENCE [LARGE SCALE GENOMIC DNA]</scope>
</reference>
<feature type="region of interest" description="Disordered" evidence="1">
    <location>
        <begin position="105"/>
        <end position="136"/>
    </location>
</feature>
<feature type="region of interest" description="Disordered" evidence="1">
    <location>
        <begin position="1"/>
        <end position="78"/>
    </location>
</feature>
<dbReference type="AlphaFoldDB" id="A0A4Y2MFE3"/>
<evidence type="ECO:0000313" key="2">
    <source>
        <dbReference type="EMBL" id="GBN25861.1"/>
    </source>
</evidence>
<evidence type="ECO:0000256" key="1">
    <source>
        <dbReference type="SAM" id="MobiDB-lite"/>
    </source>
</evidence>
<proteinExistence type="predicted"/>
<comment type="caution">
    <text evidence="2">The sequence shown here is derived from an EMBL/GenBank/DDBJ whole genome shotgun (WGS) entry which is preliminary data.</text>
</comment>
<feature type="compositionally biased region" description="Polar residues" evidence="1">
    <location>
        <begin position="108"/>
        <end position="120"/>
    </location>
</feature>